<feature type="transmembrane region" description="Helical" evidence="7">
    <location>
        <begin position="69"/>
        <end position="90"/>
    </location>
</feature>
<dbReference type="AlphaFoldDB" id="A0A2G2Y328"/>
<dbReference type="PANTHER" id="PTHR48042:SF33">
    <property type="entry name" value="ABC TRANSPORTER G FAMILY MEMBER 11-LIKE ISOFORM X1"/>
    <property type="match status" value="1"/>
</dbReference>
<evidence type="ECO:0000256" key="4">
    <source>
        <dbReference type="ARBA" id="ARBA00022692"/>
    </source>
</evidence>
<evidence type="ECO:0000256" key="7">
    <source>
        <dbReference type="SAM" id="Phobius"/>
    </source>
</evidence>
<feature type="transmembrane region" description="Helical" evidence="7">
    <location>
        <begin position="186"/>
        <end position="207"/>
    </location>
</feature>
<proteinExistence type="inferred from homology"/>
<sequence>MTFMTVGGFPSFVEDMKVFQRENMNGHYGCGAFVIANTLSSMPYLLLISLVPVSIAYFLTGFQSGFEHFIYFALVLFIGMMIVESLMTNVAAIVPNFLMGIVVGAGIQGLMILSGGFFQIPNELPNIIWKYPLYYVSFHRYAYQGMFKNEFEGLLFTDNVDGNTHTISGEDVLRERWQVEMAYSKWMDLIILVGILILYRLVFLLIVKTNEKFVHARKTSTSVLSNRSRQIMAKSLPASPFQDK</sequence>
<evidence type="ECO:0000256" key="6">
    <source>
        <dbReference type="ARBA" id="ARBA00023136"/>
    </source>
</evidence>
<dbReference type="InterPro" id="IPR013525">
    <property type="entry name" value="ABC2_TM"/>
</dbReference>
<dbReference type="PANTHER" id="PTHR48042">
    <property type="entry name" value="ABC TRANSPORTER G FAMILY MEMBER 11"/>
    <property type="match status" value="1"/>
</dbReference>
<dbReference type="OMA" id="WQVETRY"/>
<evidence type="ECO:0000256" key="2">
    <source>
        <dbReference type="ARBA" id="ARBA00005814"/>
    </source>
</evidence>
<evidence type="ECO:0000313" key="9">
    <source>
        <dbReference type="EMBL" id="PHT64138.1"/>
    </source>
</evidence>
<keyword evidence="5 7" id="KW-1133">Transmembrane helix</keyword>
<keyword evidence="10" id="KW-1185">Reference proteome</keyword>
<dbReference type="Pfam" id="PF01061">
    <property type="entry name" value="ABC2_membrane"/>
    <property type="match status" value="1"/>
</dbReference>
<organism evidence="9 10">
    <name type="scientific">Capsicum annuum</name>
    <name type="common">Capsicum pepper</name>
    <dbReference type="NCBI Taxonomy" id="4072"/>
    <lineage>
        <taxon>Eukaryota</taxon>
        <taxon>Viridiplantae</taxon>
        <taxon>Streptophyta</taxon>
        <taxon>Embryophyta</taxon>
        <taxon>Tracheophyta</taxon>
        <taxon>Spermatophyta</taxon>
        <taxon>Magnoliopsida</taxon>
        <taxon>eudicotyledons</taxon>
        <taxon>Gunneridae</taxon>
        <taxon>Pentapetalae</taxon>
        <taxon>asterids</taxon>
        <taxon>lamiids</taxon>
        <taxon>Solanales</taxon>
        <taxon>Solanaceae</taxon>
        <taxon>Solanoideae</taxon>
        <taxon>Capsiceae</taxon>
        <taxon>Capsicum</taxon>
    </lineage>
</organism>
<gene>
    <name evidence="9" type="ORF">T459_32011</name>
</gene>
<comment type="caution">
    <text evidence="9">The sequence shown here is derived from an EMBL/GenBank/DDBJ whole genome shotgun (WGS) entry which is preliminary data.</text>
</comment>
<dbReference type="Gramene" id="PHT64138">
    <property type="protein sequence ID" value="PHT64138"/>
    <property type="gene ID" value="T459_32011"/>
</dbReference>
<keyword evidence="3" id="KW-0813">Transport</keyword>
<accession>A0A2G2Y328</accession>
<dbReference type="GO" id="GO:0140359">
    <property type="term" value="F:ABC-type transporter activity"/>
    <property type="evidence" value="ECO:0007669"/>
    <property type="project" value="InterPro"/>
</dbReference>
<keyword evidence="6 7" id="KW-0472">Membrane</keyword>
<dbReference type="GO" id="GO:0016020">
    <property type="term" value="C:membrane"/>
    <property type="evidence" value="ECO:0007669"/>
    <property type="project" value="UniProtKB-SubCell"/>
</dbReference>
<dbReference type="InterPro" id="IPR052215">
    <property type="entry name" value="Plant_ABCG"/>
</dbReference>
<evidence type="ECO:0000313" key="10">
    <source>
        <dbReference type="Proteomes" id="UP000222542"/>
    </source>
</evidence>
<dbReference type="Proteomes" id="UP000222542">
    <property type="component" value="Unassembled WGS sequence"/>
</dbReference>
<feature type="domain" description="ABC-2 type transporter transmembrane" evidence="8">
    <location>
        <begin position="2"/>
        <end position="151"/>
    </location>
</feature>
<feature type="transmembrane region" description="Helical" evidence="7">
    <location>
        <begin position="97"/>
        <end position="120"/>
    </location>
</feature>
<evidence type="ECO:0000259" key="8">
    <source>
        <dbReference type="Pfam" id="PF01061"/>
    </source>
</evidence>
<comment type="subcellular location">
    <subcellularLocation>
        <location evidence="1">Membrane</location>
        <topology evidence="1">Multi-pass membrane protein</topology>
    </subcellularLocation>
</comment>
<keyword evidence="4 7" id="KW-0812">Transmembrane</keyword>
<reference evidence="9 10" key="2">
    <citation type="journal article" date="2017" name="Genome Biol.">
        <title>New reference genome sequences of hot pepper reveal the massive evolution of plant disease-resistance genes by retroduplication.</title>
        <authorList>
            <person name="Kim S."/>
            <person name="Park J."/>
            <person name="Yeom S.I."/>
            <person name="Kim Y.M."/>
            <person name="Seo E."/>
            <person name="Kim K.T."/>
            <person name="Kim M.S."/>
            <person name="Lee J.M."/>
            <person name="Cheong K."/>
            <person name="Shin H.S."/>
            <person name="Kim S.B."/>
            <person name="Han K."/>
            <person name="Lee J."/>
            <person name="Park M."/>
            <person name="Lee H.A."/>
            <person name="Lee H.Y."/>
            <person name="Lee Y."/>
            <person name="Oh S."/>
            <person name="Lee J.H."/>
            <person name="Choi E."/>
            <person name="Choi E."/>
            <person name="Lee S.E."/>
            <person name="Jeon J."/>
            <person name="Kim H."/>
            <person name="Choi G."/>
            <person name="Song H."/>
            <person name="Lee J."/>
            <person name="Lee S.C."/>
            <person name="Kwon J.K."/>
            <person name="Lee H.Y."/>
            <person name="Koo N."/>
            <person name="Hong Y."/>
            <person name="Kim R.W."/>
            <person name="Kang W.H."/>
            <person name="Huh J.H."/>
            <person name="Kang B.C."/>
            <person name="Yang T.J."/>
            <person name="Lee Y.H."/>
            <person name="Bennetzen J.L."/>
            <person name="Choi D."/>
        </authorList>
    </citation>
    <scope>NUCLEOTIDE SEQUENCE [LARGE SCALE GENOMIC DNA]</scope>
    <source>
        <strain evidence="10">cv. CM334</strain>
    </source>
</reference>
<evidence type="ECO:0000256" key="5">
    <source>
        <dbReference type="ARBA" id="ARBA00022989"/>
    </source>
</evidence>
<dbReference type="EMBL" id="AYRZ02000018">
    <property type="protein sequence ID" value="PHT64138.1"/>
    <property type="molecule type" value="Genomic_DNA"/>
</dbReference>
<reference evidence="9 10" key="1">
    <citation type="journal article" date="2014" name="Nat. Genet.">
        <title>Genome sequence of the hot pepper provides insights into the evolution of pungency in Capsicum species.</title>
        <authorList>
            <person name="Kim S."/>
            <person name="Park M."/>
            <person name="Yeom S.I."/>
            <person name="Kim Y.M."/>
            <person name="Lee J.M."/>
            <person name="Lee H.A."/>
            <person name="Seo E."/>
            <person name="Choi J."/>
            <person name="Cheong K."/>
            <person name="Kim K.T."/>
            <person name="Jung K."/>
            <person name="Lee G.W."/>
            <person name="Oh S.K."/>
            <person name="Bae C."/>
            <person name="Kim S.B."/>
            <person name="Lee H.Y."/>
            <person name="Kim S.Y."/>
            <person name="Kim M.S."/>
            <person name="Kang B.C."/>
            <person name="Jo Y.D."/>
            <person name="Yang H.B."/>
            <person name="Jeong H.J."/>
            <person name="Kang W.H."/>
            <person name="Kwon J.K."/>
            <person name="Shin C."/>
            <person name="Lim J.Y."/>
            <person name="Park J.H."/>
            <person name="Huh J.H."/>
            <person name="Kim J.S."/>
            <person name="Kim B.D."/>
            <person name="Cohen O."/>
            <person name="Paran I."/>
            <person name="Suh M.C."/>
            <person name="Lee S.B."/>
            <person name="Kim Y.K."/>
            <person name="Shin Y."/>
            <person name="Noh S.J."/>
            <person name="Park J."/>
            <person name="Seo Y.S."/>
            <person name="Kwon S.Y."/>
            <person name="Kim H.A."/>
            <person name="Park J.M."/>
            <person name="Kim H.J."/>
            <person name="Choi S.B."/>
            <person name="Bosland P.W."/>
            <person name="Reeves G."/>
            <person name="Jo S.H."/>
            <person name="Lee B.W."/>
            <person name="Cho H.T."/>
            <person name="Choi H.S."/>
            <person name="Lee M.S."/>
            <person name="Yu Y."/>
            <person name="Do Choi Y."/>
            <person name="Park B.S."/>
            <person name="van Deynze A."/>
            <person name="Ashrafi H."/>
            <person name="Hill T."/>
            <person name="Kim W.T."/>
            <person name="Pai H.S."/>
            <person name="Ahn H.K."/>
            <person name="Yeam I."/>
            <person name="Giovannoni J.J."/>
            <person name="Rose J.K."/>
            <person name="Sorensen I."/>
            <person name="Lee S.J."/>
            <person name="Kim R.W."/>
            <person name="Choi I.Y."/>
            <person name="Choi B.S."/>
            <person name="Lim J.S."/>
            <person name="Lee Y.H."/>
            <person name="Choi D."/>
        </authorList>
    </citation>
    <scope>NUCLEOTIDE SEQUENCE [LARGE SCALE GENOMIC DNA]</scope>
    <source>
        <strain evidence="10">cv. CM334</strain>
    </source>
</reference>
<protein>
    <submittedName>
        <fullName evidence="9">ABC transporter G family member 11</fullName>
    </submittedName>
</protein>
<name>A0A2G2Y328_CAPAN</name>
<evidence type="ECO:0000256" key="1">
    <source>
        <dbReference type="ARBA" id="ARBA00004141"/>
    </source>
</evidence>
<evidence type="ECO:0000256" key="3">
    <source>
        <dbReference type="ARBA" id="ARBA00022448"/>
    </source>
</evidence>
<comment type="similarity">
    <text evidence="2">Belongs to the ABC transporter superfamily. ABCG family. Eye pigment precursor importer (TC 3.A.1.204) subfamily.</text>
</comment>